<evidence type="ECO:0000313" key="6">
    <source>
        <dbReference type="EMBL" id="SDH88260.1"/>
    </source>
</evidence>
<dbReference type="InterPro" id="IPR002502">
    <property type="entry name" value="Amidase_domain"/>
</dbReference>
<name>A0A1G8G1U1_9BACI</name>
<dbReference type="PANTHER" id="PTHR11022:SF41">
    <property type="entry name" value="PEPTIDOGLYCAN-RECOGNITION PROTEIN LC-RELATED"/>
    <property type="match status" value="1"/>
</dbReference>
<dbReference type="RefSeq" id="WP_091582600.1">
    <property type="nucleotide sequence ID" value="NZ_FNDU01000003.1"/>
</dbReference>
<feature type="domain" description="N-acetylmuramoyl-L-alanine amidase" evidence="4">
    <location>
        <begin position="13"/>
        <end position="145"/>
    </location>
</feature>
<reference evidence="6 7" key="1">
    <citation type="submission" date="2016-10" db="EMBL/GenBank/DDBJ databases">
        <authorList>
            <person name="de Groot N.N."/>
        </authorList>
    </citation>
    <scope>NUCLEOTIDE SEQUENCE [LARGE SCALE GENOMIC DNA]</scope>
    <source>
        <strain evidence="7">P4B,CCM 7963,CECT 7998,DSM 25260,IBRC-M 10614,KCTC 13821</strain>
    </source>
</reference>
<dbReference type="SUPFAM" id="SSF55846">
    <property type="entry name" value="N-acetylmuramoyl-L-alanine amidase-like"/>
    <property type="match status" value="1"/>
</dbReference>
<keyword evidence="7" id="KW-1185">Reference proteome</keyword>
<dbReference type="AlphaFoldDB" id="A0A1G8G1U1"/>
<dbReference type="SMART" id="SM00701">
    <property type="entry name" value="PGRP"/>
    <property type="match status" value="1"/>
</dbReference>
<protein>
    <recommendedName>
        <fullName evidence="3">Autolysin</fullName>
    </recommendedName>
    <alternativeName>
        <fullName evidence="2">Cell wall hydrolase</fullName>
    </alternativeName>
</protein>
<accession>A0A1G8G1U1</accession>
<dbReference type="Gene3D" id="1.10.101.10">
    <property type="entry name" value="PGBD-like superfamily/PGBD"/>
    <property type="match status" value="1"/>
</dbReference>
<evidence type="ECO:0000259" key="5">
    <source>
        <dbReference type="SMART" id="SM00701"/>
    </source>
</evidence>
<dbReference type="Proteomes" id="UP000199017">
    <property type="component" value="Unassembled WGS sequence"/>
</dbReference>
<dbReference type="GO" id="GO:0008270">
    <property type="term" value="F:zinc ion binding"/>
    <property type="evidence" value="ECO:0007669"/>
    <property type="project" value="InterPro"/>
</dbReference>
<dbReference type="EMBL" id="FNDU01000003">
    <property type="protein sequence ID" value="SDH88260.1"/>
    <property type="molecule type" value="Genomic_DNA"/>
</dbReference>
<dbReference type="InterPro" id="IPR015510">
    <property type="entry name" value="PGRP"/>
</dbReference>
<dbReference type="SMART" id="SM00644">
    <property type="entry name" value="Ami_2"/>
    <property type="match status" value="1"/>
</dbReference>
<dbReference type="Gene3D" id="3.40.80.10">
    <property type="entry name" value="Peptidoglycan recognition protein-like"/>
    <property type="match status" value="1"/>
</dbReference>
<gene>
    <name evidence="6" type="ORF">SAMN05216352_103184</name>
</gene>
<dbReference type="SUPFAM" id="SSF47090">
    <property type="entry name" value="PGBD-like"/>
    <property type="match status" value="1"/>
</dbReference>
<organism evidence="6 7">
    <name type="scientific">Alteribacillus bidgolensis</name>
    <dbReference type="NCBI Taxonomy" id="930129"/>
    <lineage>
        <taxon>Bacteria</taxon>
        <taxon>Bacillati</taxon>
        <taxon>Bacillota</taxon>
        <taxon>Bacilli</taxon>
        <taxon>Bacillales</taxon>
        <taxon>Bacillaceae</taxon>
        <taxon>Alteribacillus</taxon>
    </lineage>
</organism>
<dbReference type="OrthoDB" id="9812621at2"/>
<evidence type="ECO:0000256" key="3">
    <source>
        <dbReference type="ARBA" id="ARBA00032390"/>
    </source>
</evidence>
<dbReference type="InterPro" id="IPR002477">
    <property type="entry name" value="Peptidoglycan-bd-like"/>
</dbReference>
<dbReference type="InterPro" id="IPR036366">
    <property type="entry name" value="PGBDSf"/>
</dbReference>
<dbReference type="STRING" id="930129.SAMN05216352_103184"/>
<dbReference type="InterPro" id="IPR036505">
    <property type="entry name" value="Amidase/PGRP_sf"/>
</dbReference>
<dbReference type="Pfam" id="PF01510">
    <property type="entry name" value="Amidase_2"/>
    <property type="match status" value="1"/>
</dbReference>
<evidence type="ECO:0000259" key="4">
    <source>
        <dbReference type="SMART" id="SM00644"/>
    </source>
</evidence>
<dbReference type="GO" id="GO:0009253">
    <property type="term" value="P:peptidoglycan catabolic process"/>
    <property type="evidence" value="ECO:0007669"/>
    <property type="project" value="InterPro"/>
</dbReference>
<dbReference type="PANTHER" id="PTHR11022">
    <property type="entry name" value="PEPTIDOGLYCAN RECOGNITION PROTEIN"/>
    <property type="match status" value="1"/>
</dbReference>
<proteinExistence type="inferred from homology"/>
<dbReference type="Pfam" id="PF01471">
    <property type="entry name" value="PG_binding_1"/>
    <property type="match status" value="1"/>
</dbReference>
<evidence type="ECO:0000256" key="2">
    <source>
        <dbReference type="ARBA" id="ARBA00030881"/>
    </source>
</evidence>
<feature type="domain" description="Peptidoglycan recognition protein family" evidence="5">
    <location>
        <begin position="1"/>
        <end position="136"/>
    </location>
</feature>
<comment type="similarity">
    <text evidence="1">Belongs to the N-acetylmuramoyl-L-alanine amidase 2 family.</text>
</comment>
<dbReference type="InterPro" id="IPR006619">
    <property type="entry name" value="PGRP_domain_met/bac"/>
</dbReference>
<dbReference type="CDD" id="cd06583">
    <property type="entry name" value="PGRP"/>
    <property type="match status" value="1"/>
</dbReference>
<evidence type="ECO:0000256" key="1">
    <source>
        <dbReference type="ARBA" id="ARBA00007553"/>
    </source>
</evidence>
<dbReference type="InterPro" id="IPR036365">
    <property type="entry name" value="PGBD-like_sf"/>
</dbReference>
<sequence length="235" mass="26496">MKIVNRIGHWEQHPVKTYKTRSLSAVDHLILHHSGVSSGTPESYAQYHVHTNNWPGIGYHYVIQSDGTVYKCQKLTTISYHTGNFNTKTVGICLSGDFSHSIPPKPQLSAAYELVRQLMLTLKITENNVLGHRECKGHETNICPGFSMTSFRSNISPLSKRNVSKKRNRPLLKRGNTGLYVQELQNRLKANNVSTGEIDGIFGPRTEQAVRTFQKRKNLQVDGIAGPNTWEMLLQ</sequence>
<dbReference type="GO" id="GO:0008745">
    <property type="term" value="F:N-acetylmuramoyl-L-alanine amidase activity"/>
    <property type="evidence" value="ECO:0007669"/>
    <property type="project" value="InterPro"/>
</dbReference>
<evidence type="ECO:0000313" key="7">
    <source>
        <dbReference type="Proteomes" id="UP000199017"/>
    </source>
</evidence>